<reference evidence="1 2" key="1">
    <citation type="submission" date="2023-05" db="EMBL/GenBank/DDBJ databases">
        <title>A 100% complete, gapless, phased diploid assembly of the Scenedesmus obliquus UTEX 3031 genome.</title>
        <authorList>
            <person name="Biondi T.C."/>
            <person name="Hanschen E.R."/>
            <person name="Kwon T."/>
            <person name="Eng W."/>
            <person name="Kruse C.P.S."/>
            <person name="Koehler S.I."/>
            <person name="Kunde Y."/>
            <person name="Gleasner C.D."/>
            <person name="You Mak K.T."/>
            <person name="Polle J."/>
            <person name="Hovde B.T."/>
            <person name="Starkenburg S.R."/>
        </authorList>
    </citation>
    <scope>NUCLEOTIDE SEQUENCE [LARGE SCALE GENOMIC DNA]</scope>
    <source>
        <strain evidence="1 2">DOE0152z</strain>
    </source>
</reference>
<protein>
    <recommendedName>
        <fullName evidence="3">Right handed beta helix domain-containing protein</fullName>
    </recommendedName>
</protein>
<organism evidence="1 2">
    <name type="scientific">Tetradesmus obliquus</name>
    <name type="common">Green alga</name>
    <name type="synonym">Acutodesmus obliquus</name>
    <dbReference type="NCBI Taxonomy" id="3088"/>
    <lineage>
        <taxon>Eukaryota</taxon>
        <taxon>Viridiplantae</taxon>
        <taxon>Chlorophyta</taxon>
        <taxon>core chlorophytes</taxon>
        <taxon>Chlorophyceae</taxon>
        <taxon>CS clade</taxon>
        <taxon>Sphaeropleales</taxon>
        <taxon>Scenedesmaceae</taxon>
        <taxon>Tetradesmus</taxon>
    </lineage>
</organism>
<evidence type="ECO:0000313" key="1">
    <source>
        <dbReference type="EMBL" id="WIA21401.1"/>
    </source>
</evidence>
<name>A0ABY8UIT3_TETOB</name>
<dbReference type="EMBL" id="CP126220">
    <property type="protein sequence ID" value="WIA21401.1"/>
    <property type="molecule type" value="Genomic_DNA"/>
</dbReference>
<gene>
    <name evidence="1" type="ORF">OEZ85_000616</name>
</gene>
<accession>A0ABY8UIT3</accession>
<dbReference type="Proteomes" id="UP001244341">
    <property type="component" value="Chromosome 13b"/>
</dbReference>
<sequence>MAVTMARQPPLSPSLSLSRITRTCSFWELRCSGITQAPAAAAWLSGAPRQPFTATVYNNTLNGCSVDFDDGCAGGAMWIQGSHVTHNELATYQSNVARAGPFGGAVAVFPYAFGSKQVNSSFTANKMVAFIGNEGPIGGAIYTERWTVLLLYA</sequence>
<evidence type="ECO:0008006" key="3">
    <source>
        <dbReference type="Google" id="ProtNLM"/>
    </source>
</evidence>
<keyword evidence="2" id="KW-1185">Reference proteome</keyword>
<proteinExistence type="predicted"/>
<evidence type="ECO:0000313" key="2">
    <source>
        <dbReference type="Proteomes" id="UP001244341"/>
    </source>
</evidence>